<dbReference type="PANTHER" id="PTHR11601">
    <property type="entry name" value="CYSTEINE DESULFURYLASE FAMILY MEMBER"/>
    <property type="match status" value="1"/>
</dbReference>
<evidence type="ECO:0000256" key="5">
    <source>
        <dbReference type="ARBA" id="ARBA00022898"/>
    </source>
</evidence>
<keyword evidence="10" id="KW-0032">Aminotransferase</keyword>
<reference evidence="10 11" key="1">
    <citation type="submission" date="2019-10" db="EMBL/GenBank/DDBJ databases">
        <title>Rubrobacter sp nov SCSIO 52090 isolated from a deep-sea sediment in the South China Sea.</title>
        <authorList>
            <person name="Chen R.W."/>
        </authorList>
    </citation>
    <scope>NUCLEOTIDE SEQUENCE [LARGE SCALE GENOMIC DNA]</scope>
    <source>
        <strain evidence="10 11">SCSIO 52909</strain>
    </source>
</reference>
<dbReference type="PIRSF" id="PIRSF005572">
    <property type="entry name" value="NifS"/>
    <property type="match status" value="1"/>
</dbReference>
<evidence type="ECO:0000256" key="6">
    <source>
        <dbReference type="ARBA" id="ARBA00023004"/>
    </source>
</evidence>
<dbReference type="Gene3D" id="3.90.1150.10">
    <property type="entry name" value="Aspartate Aminotransferase, domain 1"/>
    <property type="match status" value="1"/>
</dbReference>
<keyword evidence="5" id="KW-0663">Pyridoxal phosphate</keyword>
<dbReference type="AlphaFoldDB" id="A0A6G8QF94"/>
<feature type="domain" description="Aminotransferase class V" evidence="9">
    <location>
        <begin position="5"/>
        <end position="365"/>
    </location>
</feature>
<protein>
    <submittedName>
        <fullName evidence="10">Aminotransferase class V-fold PLP-dependent enzyme</fullName>
    </submittedName>
</protein>
<keyword evidence="11" id="KW-1185">Reference proteome</keyword>
<keyword evidence="7" id="KW-0411">Iron-sulfur</keyword>
<evidence type="ECO:0000256" key="1">
    <source>
        <dbReference type="ARBA" id="ARBA00001933"/>
    </source>
</evidence>
<proteinExistence type="inferred from homology"/>
<evidence type="ECO:0000256" key="8">
    <source>
        <dbReference type="ARBA" id="ARBA00050776"/>
    </source>
</evidence>
<dbReference type="InterPro" id="IPR016454">
    <property type="entry name" value="Cysteine_dSase"/>
</dbReference>
<sequence>MQSPVYLDNAATTPLDPRVLEAMLPHLGATRGNPSSLHARGVAARGAVETAREQVAGLLGASPEEIFFTGGGTEADNLAILGLARAADRGKRHAVVSKVEHAAVREAARRLEAEGFEVSWVGVDGHGLVDPAEFVAALRPDTALASVVWANNEIGTVQPIREISEACVSRGVPFHTDAVQAAGRTRLNVGETPVSTLAISGHKLYGPQGVGALLVRGGTAIEPVVLGGGQEGGLRSGTENVAGIVGLGEAARLAREELEERIGHETELRDRVISGVGAMPDVDLNGHPGRRLSNNAHFTVRGVGAESLVLVLDSLGYAIGSGSACSSGGHKASGVLLEIGKDEQDALSSARITVGKDNTAEEIEGFLEAFAGAVRRLREVSPVYAN</sequence>
<dbReference type="InterPro" id="IPR000192">
    <property type="entry name" value="Aminotrans_V_dom"/>
</dbReference>
<dbReference type="PANTHER" id="PTHR11601:SF34">
    <property type="entry name" value="CYSTEINE DESULFURASE"/>
    <property type="match status" value="1"/>
</dbReference>
<dbReference type="GO" id="GO:0046872">
    <property type="term" value="F:metal ion binding"/>
    <property type="evidence" value="ECO:0007669"/>
    <property type="project" value="UniProtKB-KW"/>
</dbReference>
<dbReference type="GO" id="GO:0008483">
    <property type="term" value="F:transaminase activity"/>
    <property type="evidence" value="ECO:0007669"/>
    <property type="project" value="UniProtKB-KW"/>
</dbReference>
<dbReference type="Pfam" id="PF00266">
    <property type="entry name" value="Aminotran_5"/>
    <property type="match status" value="1"/>
</dbReference>
<dbReference type="GO" id="GO:0031071">
    <property type="term" value="F:cysteine desulfurase activity"/>
    <property type="evidence" value="ECO:0007669"/>
    <property type="project" value="UniProtKB-EC"/>
</dbReference>
<dbReference type="GO" id="GO:0051536">
    <property type="term" value="F:iron-sulfur cluster binding"/>
    <property type="evidence" value="ECO:0007669"/>
    <property type="project" value="UniProtKB-KW"/>
</dbReference>
<dbReference type="InterPro" id="IPR015422">
    <property type="entry name" value="PyrdxlP-dep_Trfase_small"/>
</dbReference>
<dbReference type="SUPFAM" id="SSF53383">
    <property type="entry name" value="PLP-dependent transferases"/>
    <property type="match status" value="1"/>
</dbReference>
<evidence type="ECO:0000256" key="4">
    <source>
        <dbReference type="ARBA" id="ARBA00022723"/>
    </source>
</evidence>
<evidence type="ECO:0000313" key="11">
    <source>
        <dbReference type="Proteomes" id="UP000501452"/>
    </source>
</evidence>
<evidence type="ECO:0000256" key="2">
    <source>
        <dbReference type="ARBA" id="ARBA00006490"/>
    </source>
</evidence>
<dbReference type="Gene3D" id="3.40.640.10">
    <property type="entry name" value="Type I PLP-dependent aspartate aminotransferase-like (Major domain)"/>
    <property type="match status" value="1"/>
</dbReference>
<dbReference type="Proteomes" id="UP000501452">
    <property type="component" value="Chromosome"/>
</dbReference>
<dbReference type="InterPro" id="IPR015421">
    <property type="entry name" value="PyrdxlP-dep_Trfase_major"/>
</dbReference>
<evidence type="ECO:0000256" key="3">
    <source>
        <dbReference type="ARBA" id="ARBA00022679"/>
    </source>
</evidence>
<evidence type="ECO:0000256" key="7">
    <source>
        <dbReference type="ARBA" id="ARBA00023014"/>
    </source>
</evidence>
<evidence type="ECO:0000259" key="9">
    <source>
        <dbReference type="Pfam" id="PF00266"/>
    </source>
</evidence>
<gene>
    <name evidence="10" type="ORF">GBA63_09855</name>
</gene>
<name>A0A6G8QF94_9ACTN</name>
<keyword evidence="4" id="KW-0479">Metal-binding</keyword>
<dbReference type="Gene3D" id="1.10.260.50">
    <property type="match status" value="1"/>
</dbReference>
<accession>A0A6G8QF94</accession>
<keyword evidence="3 10" id="KW-0808">Transferase</keyword>
<comment type="cofactor">
    <cofactor evidence="1">
        <name>pyridoxal 5'-phosphate</name>
        <dbReference type="ChEBI" id="CHEBI:597326"/>
    </cofactor>
</comment>
<dbReference type="FunFam" id="3.40.640.10:FF:000084">
    <property type="entry name" value="IscS-like cysteine desulfurase"/>
    <property type="match status" value="1"/>
</dbReference>
<evidence type="ECO:0000313" key="10">
    <source>
        <dbReference type="EMBL" id="QIN85118.1"/>
    </source>
</evidence>
<dbReference type="EMBL" id="CP045119">
    <property type="protein sequence ID" value="QIN85118.1"/>
    <property type="molecule type" value="Genomic_DNA"/>
</dbReference>
<keyword evidence="6" id="KW-0408">Iron</keyword>
<dbReference type="InterPro" id="IPR015424">
    <property type="entry name" value="PyrdxlP-dep_Trfase"/>
</dbReference>
<dbReference type="KEGG" id="rub:GBA63_09855"/>
<comment type="catalytic activity">
    <reaction evidence="8">
        <text>(sulfur carrier)-H + L-cysteine = (sulfur carrier)-SH + L-alanine</text>
        <dbReference type="Rhea" id="RHEA:43892"/>
        <dbReference type="Rhea" id="RHEA-COMP:14737"/>
        <dbReference type="Rhea" id="RHEA-COMP:14739"/>
        <dbReference type="ChEBI" id="CHEBI:29917"/>
        <dbReference type="ChEBI" id="CHEBI:35235"/>
        <dbReference type="ChEBI" id="CHEBI:57972"/>
        <dbReference type="ChEBI" id="CHEBI:64428"/>
        <dbReference type="EC" id="2.8.1.7"/>
    </reaction>
</comment>
<organism evidence="10 11">
    <name type="scientific">Rubrobacter tropicus</name>
    <dbReference type="NCBI Taxonomy" id="2653851"/>
    <lineage>
        <taxon>Bacteria</taxon>
        <taxon>Bacillati</taxon>
        <taxon>Actinomycetota</taxon>
        <taxon>Rubrobacteria</taxon>
        <taxon>Rubrobacterales</taxon>
        <taxon>Rubrobacteraceae</taxon>
        <taxon>Rubrobacter</taxon>
    </lineage>
</organism>
<comment type="similarity">
    <text evidence="2">Belongs to the class-V pyridoxal-phosphate-dependent aminotransferase family. NifS/IscS subfamily.</text>
</comment>